<dbReference type="AlphaFoldDB" id="A0A2T8IGV9"/>
<organism evidence="2">
    <name type="scientific">Panicum hallii</name>
    <dbReference type="NCBI Taxonomy" id="206008"/>
    <lineage>
        <taxon>Eukaryota</taxon>
        <taxon>Viridiplantae</taxon>
        <taxon>Streptophyta</taxon>
        <taxon>Embryophyta</taxon>
        <taxon>Tracheophyta</taxon>
        <taxon>Spermatophyta</taxon>
        <taxon>Magnoliopsida</taxon>
        <taxon>Liliopsida</taxon>
        <taxon>Poales</taxon>
        <taxon>Poaceae</taxon>
        <taxon>PACMAD clade</taxon>
        <taxon>Panicoideae</taxon>
        <taxon>Panicodae</taxon>
        <taxon>Paniceae</taxon>
        <taxon>Panicinae</taxon>
        <taxon>Panicum</taxon>
        <taxon>Panicum sect. Panicum</taxon>
    </lineage>
</organism>
<accession>A0A2T8IGV9</accession>
<dbReference type="InterPro" id="IPR010683">
    <property type="entry name" value="DUF1262"/>
</dbReference>
<dbReference type="Pfam" id="PF06880">
    <property type="entry name" value="DUF1262"/>
    <property type="match status" value="1"/>
</dbReference>
<name>A0A2T8IGV9_9POAL</name>
<dbReference type="Proteomes" id="UP000243499">
    <property type="component" value="Chromosome 6"/>
</dbReference>
<proteinExistence type="predicted"/>
<reference evidence="2" key="1">
    <citation type="submission" date="2018-04" db="EMBL/GenBank/DDBJ databases">
        <title>WGS assembly of Panicum hallii.</title>
        <authorList>
            <person name="Lovell J."/>
            <person name="Jenkins J."/>
            <person name="Lowry D."/>
            <person name="Mamidi S."/>
            <person name="Sreedasyam A."/>
            <person name="Weng X."/>
            <person name="Barry K."/>
            <person name="Bonette J."/>
            <person name="Campitelli B."/>
            <person name="Daum C."/>
            <person name="Gordon S."/>
            <person name="Gould B."/>
            <person name="Lipzen A."/>
            <person name="Macqueen A."/>
            <person name="Palacio-Mejia J."/>
            <person name="Plott C."/>
            <person name="Shakirov E."/>
            <person name="Shu S."/>
            <person name="Yoshinaga Y."/>
            <person name="Zane M."/>
            <person name="Rokhsar D."/>
            <person name="Grimwood J."/>
            <person name="Schmutz J."/>
            <person name="Juenger T."/>
        </authorList>
    </citation>
    <scope>NUCLEOTIDE SEQUENCE [LARGE SCALE GENOMIC DNA]</scope>
    <source>
        <strain evidence="2">FIL2</strain>
    </source>
</reference>
<dbReference type="PANTHER" id="PTHR31050">
    <property type="entry name" value="OS08G0413200 PROTEIN"/>
    <property type="match status" value="1"/>
</dbReference>
<gene>
    <name evidence="2" type="ORF">PAHAL_6G193500</name>
</gene>
<evidence type="ECO:0000313" key="2">
    <source>
        <dbReference type="EMBL" id="PVH36899.1"/>
    </source>
</evidence>
<dbReference type="EMBL" id="CM008051">
    <property type="protein sequence ID" value="PVH36899.1"/>
    <property type="molecule type" value="Genomic_DNA"/>
</dbReference>
<dbReference type="PANTHER" id="PTHR31050:SF3">
    <property type="entry name" value="OS08G0412800 PROTEIN"/>
    <property type="match status" value="1"/>
</dbReference>
<feature type="region of interest" description="Disordered" evidence="1">
    <location>
        <begin position="1"/>
        <end position="24"/>
    </location>
</feature>
<sequence length="342" mass="38257">MYTTKPLSLLKSQPEAASWPPPEGRNAGGYLVVKGAAAGEDNDQTCCWGTCPCTSRRVWELPFPQDRVLTVRYQEGGRDGSDSQESVVFVPVAGQPLASSRYYAVVAKGRRKGLIRACSRAEDMTSCCFCRCVKDAEPRPFDPADVYQQIEVVRRAGKPKYWEVYEFEQPKNFDLGEALGLDAAALRSRQLAHPFPAADAVGKWYCPFFLVKEQGVAPREQMGRGAFYEVVLEQRWEPVSGDAVSKKAFIGRSVEAKLERRSSRHVHAYVRFVAATWQRVGVCTTVWERMLWEETSGGRVDEEVEAGSVADGSVLVERFVVKRMDSSVAVAFDFVHHNKVSW</sequence>
<protein>
    <submittedName>
        <fullName evidence="2">Uncharacterized protein</fullName>
    </submittedName>
</protein>
<dbReference type="Gramene" id="PVH36899">
    <property type="protein sequence ID" value="PVH36899"/>
    <property type="gene ID" value="PAHAL_6G193500"/>
</dbReference>
<evidence type="ECO:0000256" key="1">
    <source>
        <dbReference type="SAM" id="MobiDB-lite"/>
    </source>
</evidence>